<dbReference type="PANTHER" id="PTHR44688">
    <property type="entry name" value="DNA-BINDING TRANSCRIPTIONAL ACTIVATOR DEVR_DOSR"/>
    <property type="match status" value="1"/>
</dbReference>
<evidence type="ECO:0000256" key="3">
    <source>
        <dbReference type="ARBA" id="ARBA00023163"/>
    </source>
</evidence>
<dbReference type="Gene3D" id="1.10.10.10">
    <property type="entry name" value="Winged helix-like DNA-binding domain superfamily/Winged helix DNA-binding domain"/>
    <property type="match status" value="1"/>
</dbReference>
<dbReference type="InterPro" id="IPR036388">
    <property type="entry name" value="WH-like_DNA-bd_sf"/>
</dbReference>
<dbReference type="PANTHER" id="PTHR44688:SF16">
    <property type="entry name" value="DNA-BINDING TRANSCRIPTIONAL ACTIVATOR DEVR_DOSR"/>
    <property type="match status" value="1"/>
</dbReference>
<dbReference type="InterPro" id="IPR000792">
    <property type="entry name" value="Tscrpt_reg_LuxR_C"/>
</dbReference>
<comment type="caution">
    <text evidence="5">The sequence shown here is derived from an EMBL/GenBank/DDBJ whole genome shotgun (WGS) entry which is preliminary data.</text>
</comment>
<protein>
    <submittedName>
        <fullName evidence="5">LuxR C-terminal-related transcriptional regulator</fullName>
    </submittedName>
</protein>
<name>A0ABW2HKI0_9ACTN</name>
<evidence type="ECO:0000256" key="1">
    <source>
        <dbReference type="ARBA" id="ARBA00023015"/>
    </source>
</evidence>
<dbReference type="PROSITE" id="PS00622">
    <property type="entry name" value="HTH_LUXR_1"/>
    <property type="match status" value="1"/>
</dbReference>
<organism evidence="5 6">
    <name type="scientific">Paractinoplanes rhizophilus</name>
    <dbReference type="NCBI Taxonomy" id="1416877"/>
    <lineage>
        <taxon>Bacteria</taxon>
        <taxon>Bacillati</taxon>
        <taxon>Actinomycetota</taxon>
        <taxon>Actinomycetes</taxon>
        <taxon>Micromonosporales</taxon>
        <taxon>Micromonosporaceae</taxon>
        <taxon>Paractinoplanes</taxon>
    </lineage>
</organism>
<dbReference type="SUPFAM" id="SSF46894">
    <property type="entry name" value="C-terminal effector domain of the bipartite response regulators"/>
    <property type="match status" value="1"/>
</dbReference>
<dbReference type="EMBL" id="JBHTBJ010000001">
    <property type="protein sequence ID" value="MFC7273000.1"/>
    <property type="molecule type" value="Genomic_DNA"/>
</dbReference>
<dbReference type="RefSeq" id="WP_378964457.1">
    <property type="nucleotide sequence ID" value="NZ_JBHTBJ010000001.1"/>
</dbReference>
<evidence type="ECO:0000313" key="6">
    <source>
        <dbReference type="Proteomes" id="UP001596548"/>
    </source>
</evidence>
<dbReference type="InterPro" id="IPR016032">
    <property type="entry name" value="Sig_transdc_resp-reg_C-effctor"/>
</dbReference>
<keyword evidence="1" id="KW-0805">Transcription regulation</keyword>
<gene>
    <name evidence="5" type="ORF">ACFQS1_03310</name>
</gene>
<evidence type="ECO:0000256" key="2">
    <source>
        <dbReference type="ARBA" id="ARBA00023125"/>
    </source>
</evidence>
<keyword evidence="3" id="KW-0804">Transcription</keyword>
<evidence type="ECO:0000313" key="5">
    <source>
        <dbReference type="EMBL" id="MFC7273000.1"/>
    </source>
</evidence>
<dbReference type="SMART" id="SM00421">
    <property type="entry name" value="HTH_LUXR"/>
    <property type="match status" value="1"/>
</dbReference>
<reference evidence="6" key="1">
    <citation type="journal article" date="2019" name="Int. J. Syst. Evol. Microbiol.">
        <title>The Global Catalogue of Microorganisms (GCM) 10K type strain sequencing project: providing services to taxonomists for standard genome sequencing and annotation.</title>
        <authorList>
            <consortium name="The Broad Institute Genomics Platform"/>
            <consortium name="The Broad Institute Genome Sequencing Center for Infectious Disease"/>
            <person name="Wu L."/>
            <person name="Ma J."/>
        </authorList>
    </citation>
    <scope>NUCLEOTIDE SEQUENCE [LARGE SCALE GENOMIC DNA]</scope>
    <source>
        <strain evidence="6">XZYJT-10</strain>
    </source>
</reference>
<feature type="domain" description="HTH luxR-type" evidence="4">
    <location>
        <begin position="778"/>
        <end position="843"/>
    </location>
</feature>
<dbReference type="PROSITE" id="PS50043">
    <property type="entry name" value="HTH_LUXR_2"/>
    <property type="match status" value="1"/>
</dbReference>
<proteinExistence type="predicted"/>
<keyword evidence="2" id="KW-0238">DNA-binding</keyword>
<sequence>MTAAGLLTEVRADPAAPLCAAICAPGGYGKSALLAELERACRPAGEILLVDDAHRLGDARLHELRERAELPGARVVVAYRPWPRPAALAPLTEVLRRRRAPIVLPALSAAQIGELVGDPLRAQPGRPTPLAGYVAALSAGVPRYVARLATALSGPAVPARVPAAALAPFAPEIDELDADLRTLLLAVEAGAGLSFDLIAKLLGRDPREVAELVAAGQATGMLGGDGTMVPLARHALAALAPIAERIDVRQRLADLQLARGGPVLPLMRHLLPAGGGARSEPAPAVEPGVGARPEPAPAIEPEAGHAFEPAVGARPELGHAFEPGIGARPELGPAFEAAGEEAMGDDPALAARLFAAAAEAGRPAAARHAMATALAGDLDLAARLADRALADRSATGGSPAQRAESAYVSAVAMAHRGRLDSAAELVRWAGPGPAAGFRAAALTGVGRVEEADAGLAALEAGDDGPPTLLRASAALMARGVRESVTGAPAAALSTLVQASALLEPAGAGLLPDSPAALAAIVALHDADLDTAEATLGRAIRATVGGPPLAARHLLLQAWSRMLRGRLGAAAAPRIDARSARDLLFAAGLRVGLARRDSDPVGLRAVWPDACQVLIGQPVDLFTLLPLGELTVAAARLGEQDRVAAHLADADRLLARLGDPPLWSLPLHWSRLHAAILAERPDEAERHAAALAGLAGRRPYAEALAAAASGWLAVITDRIDPERIEAAARGLAATGLAWDGARLAGQAAIRTADRKAMTRLLDCARALGGPAAGPGAPPAPAAEPLLSEREQQVAALVVAGLTYKQVAERLYLSAKTVEHHVARIRQRLGCTDRRELLARLRELLPDEPAERPNGAMA</sequence>
<dbReference type="Proteomes" id="UP001596548">
    <property type="component" value="Unassembled WGS sequence"/>
</dbReference>
<dbReference type="CDD" id="cd06170">
    <property type="entry name" value="LuxR_C_like"/>
    <property type="match status" value="1"/>
</dbReference>
<dbReference type="PRINTS" id="PR00038">
    <property type="entry name" value="HTHLUXR"/>
</dbReference>
<accession>A0ABW2HKI0</accession>
<dbReference type="Pfam" id="PF00196">
    <property type="entry name" value="GerE"/>
    <property type="match status" value="1"/>
</dbReference>
<keyword evidence="6" id="KW-1185">Reference proteome</keyword>
<evidence type="ECO:0000259" key="4">
    <source>
        <dbReference type="PROSITE" id="PS50043"/>
    </source>
</evidence>